<proteinExistence type="predicted"/>
<organism evidence="2 3">
    <name type="scientific">Sphingobacterium wenxiniae</name>
    <dbReference type="NCBI Taxonomy" id="683125"/>
    <lineage>
        <taxon>Bacteria</taxon>
        <taxon>Pseudomonadati</taxon>
        <taxon>Bacteroidota</taxon>
        <taxon>Sphingobacteriia</taxon>
        <taxon>Sphingobacteriales</taxon>
        <taxon>Sphingobacteriaceae</taxon>
        <taxon>Sphingobacterium</taxon>
    </lineage>
</organism>
<dbReference type="AlphaFoldDB" id="A0A1I6RZJ0"/>
<evidence type="ECO:0000313" key="2">
    <source>
        <dbReference type="EMBL" id="SFS70119.1"/>
    </source>
</evidence>
<accession>A0A1I6RZJ0</accession>
<dbReference type="EMBL" id="FOZZ01000004">
    <property type="protein sequence ID" value="SFS70119.1"/>
    <property type="molecule type" value="Genomic_DNA"/>
</dbReference>
<feature type="region of interest" description="Disordered" evidence="1">
    <location>
        <begin position="190"/>
        <end position="237"/>
    </location>
</feature>
<keyword evidence="3" id="KW-1185">Reference proteome</keyword>
<gene>
    <name evidence="2" type="ORF">SAMN05660206_10440</name>
</gene>
<protein>
    <submittedName>
        <fullName evidence="2">Uncharacterized protein</fullName>
    </submittedName>
</protein>
<feature type="compositionally biased region" description="Basic and acidic residues" evidence="1">
    <location>
        <begin position="190"/>
        <end position="200"/>
    </location>
</feature>
<evidence type="ECO:0000313" key="3">
    <source>
        <dbReference type="Proteomes" id="UP000198785"/>
    </source>
</evidence>
<dbReference type="RefSeq" id="WP_093364664.1">
    <property type="nucleotide sequence ID" value="NZ_FOZZ01000004.1"/>
</dbReference>
<reference evidence="2 3" key="1">
    <citation type="submission" date="2016-10" db="EMBL/GenBank/DDBJ databases">
        <authorList>
            <person name="de Groot N.N."/>
        </authorList>
    </citation>
    <scope>NUCLEOTIDE SEQUENCE [LARGE SCALE GENOMIC DNA]</scope>
    <source>
        <strain evidence="2 3">DSM 22789</strain>
    </source>
</reference>
<name>A0A1I6RZJ0_9SPHI</name>
<dbReference type="OrthoDB" id="702709at2"/>
<dbReference type="Proteomes" id="UP000198785">
    <property type="component" value="Unassembled WGS sequence"/>
</dbReference>
<sequence>MKKQKKKLKARQFRYLTKADVKNPLEHLYTFYGDETRIAYWLRTINTLINIAVEPAMSSPATRDNGHYAQRLIKQIEIAYVIFKKCGLPTIETPLNFFQTRKDYGTYIIEGAYTLEGEENPAHEISRFFSYKSLAEWYICIDDLWANMIDKIDPVDEILRDNYFAIKELLLRLAQALYQIYEEDKLPYTKEGKDKQDKTPETANTANSKEAIEPLGTPLVEQSSEKEEEEDDNFYPKDRVTLPGWLAPQRYSAGAVKNFCSMDDLCNWREILWFWYQSVIIKDLYWSEHNEKLGYSGGDLLFHYSTLYSLLEMYCSQLTENGLETPADVASISILNQTLRSSIKYRGQIEVLFYVNNQDKEKPLDSILSTISIYSKAQWDKILYEWLSFGLSKRDIDEGNYTPEASRIYQLLIRIVELTYVLAAQAEEEEKDDCAETPEEN</sequence>
<evidence type="ECO:0000256" key="1">
    <source>
        <dbReference type="SAM" id="MobiDB-lite"/>
    </source>
</evidence>